<feature type="compositionally biased region" description="Basic and acidic residues" evidence="1">
    <location>
        <begin position="188"/>
        <end position="198"/>
    </location>
</feature>
<reference evidence="2 3" key="1">
    <citation type="submission" date="2014-10" db="EMBL/GenBank/DDBJ databases">
        <title>Draft genome sequence of Novosphingobium subterraneum DSM 12447.</title>
        <authorList>
            <person name="Gan H.M."/>
            <person name="Gan H.Y."/>
            <person name="Savka M.A."/>
        </authorList>
    </citation>
    <scope>NUCLEOTIDE SEQUENCE [LARGE SCALE GENOMIC DNA]</scope>
    <source>
        <strain evidence="2 3">DSM 12447</strain>
    </source>
</reference>
<comment type="caution">
    <text evidence="2">The sequence shown here is derived from an EMBL/GenBank/DDBJ whole genome shotgun (WGS) entry which is preliminary data.</text>
</comment>
<accession>A0A0B8ZFR9</accession>
<evidence type="ECO:0000256" key="1">
    <source>
        <dbReference type="SAM" id="MobiDB-lite"/>
    </source>
</evidence>
<dbReference type="PATRIC" id="fig|48936.3.peg.2721"/>
<evidence type="ECO:0000313" key="3">
    <source>
        <dbReference type="Proteomes" id="UP000031338"/>
    </source>
</evidence>
<dbReference type="AlphaFoldDB" id="A0A0B8ZFR9"/>
<dbReference type="EMBL" id="JRVC01000013">
    <property type="protein sequence ID" value="KHS45120.1"/>
    <property type="molecule type" value="Genomic_DNA"/>
</dbReference>
<evidence type="ECO:0008006" key="4">
    <source>
        <dbReference type="Google" id="ProtNLM"/>
    </source>
</evidence>
<proteinExistence type="predicted"/>
<dbReference type="Proteomes" id="UP000031338">
    <property type="component" value="Unassembled WGS sequence"/>
</dbReference>
<organism evidence="2 3">
    <name type="scientific">Novosphingobium subterraneum</name>
    <dbReference type="NCBI Taxonomy" id="48936"/>
    <lineage>
        <taxon>Bacteria</taxon>
        <taxon>Pseudomonadati</taxon>
        <taxon>Pseudomonadota</taxon>
        <taxon>Alphaproteobacteria</taxon>
        <taxon>Sphingomonadales</taxon>
        <taxon>Sphingomonadaceae</taxon>
        <taxon>Novosphingobium</taxon>
    </lineage>
</organism>
<evidence type="ECO:0000313" key="2">
    <source>
        <dbReference type="EMBL" id="KHS45120.1"/>
    </source>
</evidence>
<feature type="region of interest" description="Disordered" evidence="1">
    <location>
        <begin position="174"/>
        <end position="209"/>
    </location>
</feature>
<sequence>MVGNGNRTAGKGAMRRRLRAPVTLGLAVVVGLALSPTVTSAFSSGFDMAPVSLAARGGIGSFTPASVDERLASQITVRALKNGKLFRFTPTGTDTRPTRSVTVAVRVDALNSSNFAVRTAMADTAQPGASPVRIAPMAFNLGMARGYASFASPAAAPSPLHDLQRIEMPDLAKFKASGPTSTPSRFAPRIEAEGRDQAGRAPRTLEGQGDYQLDLGGSYRLTKNLNVTAGVRYSPERDRLRPLTDGKQDNQAVYVGTQFRF</sequence>
<name>A0A0B8ZFR9_9SPHN</name>
<gene>
    <name evidence="2" type="ORF">NJ75_02709</name>
</gene>
<keyword evidence="3" id="KW-1185">Reference proteome</keyword>
<protein>
    <recommendedName>
        <fullName evidence="4">Porin domain-containing protein</fullName>
    </recommendedName>
</protein>